<accession>A0A7R9ETD0</accession>
<reference evidence="2" key="1">
    <citation type="submission" date="2020-11" db="EMBL/GenBank/DDBJ databases">
        <authorList>
            <person name="Tran Van P."/>
        </authorList>
    </citation>
    <scope>NUCLEOTIDE SEQUENCE</scope>
</reference>
<keyword evidence="1" id="KW-0812">Transmembrane</keyword>
<keyword evidence="1" id="KW-1133">Transmembrane helix</keyword>
<organism evidence="2">
    <name type="scientific">Timema bartmani</name>
    <dbReference type="NCBI Taxonomy" id="61472"/>
    <lineage>
        <taxon>Eukaryota</taxon>
        <taxon>Metazoa</taxon>
        <taxon>Ecdysozoa</taxon>
        <taxon>Arthropoda</taxon>
        <taxon>Hexapoda</taxon>
        <taxon>Insecta</taxon>
        <taxon>Pterygota</taxon>
        <taxon>Neoptera</taxon>
        <taxon>Polyneoptera</taxon>
        <taxon>Phasmatodea</taxon>
        <taxon>Timematodea</taxon>
        <taxon>Timematoidea</taxon>
        <taxon>Timematidae</taxon>
        <taxon>Timema</taxon>
    </lineage>
</organism>
<proteinExistence type="predicted"/>
<name>A0A7R9ETD0_9NEOP</name>
<protein>
    <submittedName>
        <fullName evidence="2">Uncharacterized protein</fullName>
    </submittedName>
</protein>
<sequence>MATVPVLAGAAGGDHPFQRRNVSEWSHLDRLTGVLEHARVESDHWAASRAGSTGNYNKSSLLYNTSYATGGTDTIATSLLNQHCRVFGDATINFVDPQNMSLDVSILYLMFRGQQKLSVVETSFPEGSSVTNLDKEVSKKSVIILFYNNRVTKMTVRLHWNKETTLSTPDRDSNLGLPTISSLVYCDSSALDHAATESGCVEIRHLDIDSIPKPLTKRTKALALNKYTDQWRETNRQTIMGTERMEKPPPVHPTEIRTSIYPSSAAEINTTSALANYATEAGYTWNEHAASILGTSVETNTPRASDFSMFVSTQQTRPNQTGETLCVRWKNRQPADRREWFVAYSSQVGESVTLRPVVWQVANGSWFALLVSVAVAWCPSHYCFVIKRNTEPLMFRAFTNN</sequence>
<dbReference type="AlphaFoldDB" id="A0A7R9ETD0"/>
<gene>
    <name evidence="2" type="ORF">TBIB3V08_LOCUS2606</name>
</gene>
<evidence type="ECO:0000256" key="1">
    <source>
        <dbReference type="SAM" id="Phobius"/>
    </source>
</evidence>
<feature type="transmembrane region" description="Helical" evidence="1">
    <location>
        <begin position="366"/>
        <end position="386"/>
    </location>
</feature>
<dbReference type="EMBL" id="OD564871">
    <property type="protein sequence ID" value="CAD7440078.1"/>
    <property type="molecule type" value="Genomic_DNA"/>
</dbReference>
<keyword evidence="1" id="KW-0472">Membrane</keyword>
<evidence type="ECO:0000313" key="2">
    <source>
        <dbReference type="EMBL" id="CAD7440078.1"/>
    </source>
</evidence>